<dbReference type="EMBL" id="JAHWYN010000005">
    <property type="protein sequence ID" value="MBW4360384.1"/>
    <property type="molecule type" value="Genomic_DNA"/>
</dbReference>
<dbReference type="InterPro" id="IPR040911">
    <property type="entry name" value="Exostosin_GT47"/>
</dbReference>
<dbReference type="RefSeq" id="WP_219316867.1">
    <property type="nucleotide sequence ID" value="NZ_JAHWYN010000005.1"/>
</dbReference>
<name>A0ABS6XUW7_9FLAO</name>
<gene>
    <name evidence="2" type="ORF">KZH69_07785</name>
</gene>
<sequence>MIKIYTDTTFITPANRKIVFPLLFELCYLKNVNLLEKYKLVDSISESDIAVLPVDINFLIKNKQQSYLNDFISVAKAQNKIIWAYSAGDFGKTVQDDIYLFRLGGFNSKMNDKTNILPSFIHDPYGKFIQKEFVILEKESIPSIGFVGNANGSLKSLLKEFGIYLYVIGLNIKNNFYSDYQSFYPSGYKRYQLLKKIKADSRVKSDFIFRKKHSSASLDTSEIKKTTIEFYENMYENPYVFCLRGLGNFSVRLYETLAMGRIPVVVDTDIRLPFHKSIDWKRHCVFVTEVNFVDQLLRFHDKISNQDFIEMQENNRKLFLNVLSRENYFVEWCKKNQNK</sequence>
<reference evidence="2 3" key="1">
    <citation type="submission" date="2021-07" db="EMBL/GenBank/DDBJ databases">
        <title>Flavobacterium sp. nov. isolated from sediment on the Taihu Lake.</title>
        <authorList>
            <person name="Qu J.-H."/>
        </authorList>
    </citation>
    <scope>NUCLEOTIDE SEQUENCE [LARGE SCALE GENOMIC DNA]</scope>
    <source>
        <strain evidence="2 3">NAS39</strain>
    </source>
</reference>
<evidence type="ECO:0000259" key="1">
    <source>
        <dbReference type="Pfam" id="PF03016"/>
    </source>
</evidence>
<proteinExistence type="predicted"/>
<evidence type="ECO:0000313" key="3">
    <source>
        <dbReference type="Proteomes" id="UP000812031"/>
    </source>
</evidence>
<comment type="caution">
    <text evidence="2">The sequence shown here is derived from an EMBL/GenBank/DDBJ whole genome shotgun (WGS) entry which is preliminary data.</text>
</comment>
<evidence type="ECO:0000313" key="2">
    <source>
        <dbReference type="EMBL" id="MBW4360384.1"/>
    </source>
</evidence>
<dbReference type="InterPro" id="IPR004263">
    <property type="entry name" value="Exostosin"/>
</dbReference>
<protein>
    <submittedName>
        <fullName evidence="2">Glycosyltransferase family 47 protein</fullName>
    </submittedName>
</protein>
<dbReference type="PANTHER" id="PTHR11062">
    <property type="entry name" value="EXOSTOSIN HEPARAN SULFATE GLYCOSYLTRANSFERASE -RELATED"/>
    <property type="match status" value="1"/>
</dbReference>
<dbReference type="Pfam" id="PF03016">
    <property type="entry name" value="Exostosin_GT47"/>
    <property type="match status" value="1"/>
</dbReference>
<keyword evidence="3" id="KW-1185">Reference proteome</keyword>
<accession>A0ABS6XUW7</accession>
<feature type="domain" description="Exostosin GT47" evidence="1">
    <location>
        <begin position="190"/>
        <end position="293"/>
    </location>
</feature>
<dbReference type="Proteomes" id="UP000812031">
    <property type="component" value="Unassembled WGS sequence"/>
</dbReference>
<organism evidence="2 3">
    <name type="scientific">Flavobacterium taihuense</name>
    <dbReference type="NCBI Taxonomy" id="2857508"/>
    <lineage>
        <taxon>Bacteria</taxon>
        <taxon>Pseudomonadati</taxon>
        <taxon>Bacteroidota</taxon>
        <taxon>Flavobacteriia</taxon>
        <taxon>Flavobacteriales</taxon>
        <taxon>Flavobacteriaceae</taxon>
        <taxon>Flavobacterium</taxon>
    </lineage>
</organism>